<organism evidence="1 2">
    <name type="scientific">Panagrolaimus sp. PS1159</name>
    <dbReference type="NCBI Taxonomy" id="55785"/>
    <lineage>
        <taxon>Eukaryota</taxon>
        <taxon>Metazoa</taxon>
        <taxon>Ecdysozoa</taxon>
        <taxon>Nematoda</taxon>
        <taxon>Chromadorea</taxon>
        <taxon>Rhabditida</taxon>
        <taxon>Tylenchina</taxon>
        <taxon>Panagrolaimomorpha</taxon>
        <taxon>Panagrolaimoidea</taxon>
        <taxon>Panagrolaimidae</taxon>
        <taxon>Panagrolaimus</taxon>
    </lineage>
</organism>
<evidence type="ECO:0000313" key="2">
    <source>
        <dbReference type="WBParaSite" id="PS1159_v2.g8800.t1"/>
    </source>
</evidence>
<proteinExistence type="predicted"/>
<accession>A0AC35GUR0</accession>
<protein>
    <submittedName>
        <fullName evidence="2">Uncharacterized protein</fullName>
    </submittedName>
</protein>
<name>A0AC35GUR0_9BILA</name>
<dbReference type="Proteomes" id="UP000887580">
    <property type="component" value="Unplaced"/>
</dbReference>
<dbReference type="WBParaSite" id="PS1159_v2.g8800.t1">
    <property type="protein sequence ID" value="PS1159_v2.g8800.t1"/>
    <property type="gene ID" value="PS1159_v2.g8800"/>
</dbReference>
<reference evidence="2" key="1">
    <citation type="submission" date="2022-11" db="UniProtKB">
        <authorList>
            <consortium name="WormBaseParasite"/>
        </authorList>
    </citation>
    <scope>IDENTIFICATION</scope>
</reference>
<sequence length="67" mass="7637">MGNCIVDPDETVENRLGVFSKLNPDIVKTISTILARINEQTKAFRMLYETIKLQREIAEEMGIDPLN</sequence>
<evidence type="ECO:0000313" key="1">
    <source>
        <dbReference type="Proteomes" id="UP000887580"/>
    </source>
</evidence>